<feature type="region of interest" description="Disordered" evidence="1">
    <location>
        <begin position="1"/>
        <end position="53"/>
    </location>
</feature>
<comment type="caution">
    <text evidence="2">The sequence shown here is derived from an EMBL/GenBank/DDBJ whole genome shotgun (WGS) entry which is preliminary data.</text>
</comment>
<dbReference type="EMBL" id="BNDV01000018">
    <property type="protein sequence ID" value="GHI18571.1"/>
    <property type="molecule type" value="Genomic_DNA"/>
</dbReference>
<feature type="compositionally biased region" description="Low complexity" evidence="1">
    <location>
        <begin position="19"/>
        <end position="49"/>
    </location>
</feature>
<organism evidence="2 3">
    <name type="scientific">Streptomyces virginiae</name>
    <name type="common">Streptomyces cinnamonensis</name>
    <dbReference type="NCBI Taxonomy" id="1961"/>
    <lineage>
        <taxon>Bacteria</taxon>
        <taxon>Bacillati</taxon>
        <taxon>Actinomycetota</taxon>
        <taxon>Actinomycetes</taxon>
        <taxon>Kitasatosporales</taxon>
        <taxon>Streptomycetaceae</taxon>
        <taxon>Streptomyces</taxon>
    </lineage>
</organism>
<reference evidence="3" key="1">
    <citation type="submission" date="2020-09" db="EMBL/GenBank/DDBJ databases">
        <title>Whole genome shotgun sequence of Streptomyces cinnamonensis NBRC 15873.</title>
        <authorList>
            <person name="Komaki H."/>
            <person name="Tamura T."/>
        </authorList>
    </citation>
    <scope>NUCLEOTIDE SEQUENCE [LARGE SCALE GENOMIC DNA]</scope>
    <source>
        <strain evidence="3">NBRC 15873</strain>
    </source>
</reference>
<dbReference type="Proteomes" id="UP000660554">
    <property type="component" value="Unassembled WGS sequence"/>
</dbReference>
<evidence type="ECO:0000313" key="2">
    <source>
        <dbReference type="EMBL" id="GHI18571.1"/>
    </source>
</evidence>
<feature type="compositionally biased region" description="Polar residues" evidence="1">
    <location>
        <begin position="1"/>
        <end position="10"/>
    </location>
</feature>
<evidence type="ECO:0000256" key="1">
    <source>
        <dbReference type="SAM" id="MobiDB-lite"/>
    </source>
</evidence>
<gene>
    <name evidence="2" type="ORF">Scinn_80340</name>
</gene>
<name>A0ABQ3P0M0_STRVG</name>
<sequence>MAQSAGSPTSVGAAAATLPQPGAGSAAAGEPCGPAGAGIPYPPAGAAWTGAGGAGGAGGMGMVGWSVDAAGGEEVRA</sequence>
<proteinExistence type="predicted"/>
<evidence type="ECO:0000313" key="3">
    <source>
        <dbReference type="Proteomes" id="UP000660554"/>
    </source>
</evidence>
<keyword evidence="3" id="KW-1185">Reference proteome</keyword>
<accession>A0ABQ3P0M0</accession>
<protein>
    <submittedName>
        <fullName evidence="2">Uncharacterized protein</fullName>
    </submittedName>
</protein>